<evidence type="ECO:0000256" key="1">
    <source>
        <dbReference type="SAM" id="Coils"/>
    </source>
</evidence>
<evidence type="ECO:0000313" key="2">
    <source>
        <dbReference type="Proteomes" id="UP000887540"/>
    </source>
</evidence>
<accession>A0A914E6D9</accession>
<proteinExistence type="predicted"/>
<dbReference type="WBParaSite" id="ACRNAN_scaffold5746.g9015.t1">
    <property type="protein sequence ID" value="ACRNAN_scaffold5746.g9015.t1"/>
    <property type="gene ID" value="ACRNAN_scaffold5746.g9015"/>
</dbReference>
<organism evidence="2 3">
    <name type="scientific">Acrobeloides nanus</name>
    <dbReference type="NCBI Taxonomy" id="290746"/>
    <lineage>
        <taxon>Eukaryota</taxon>
        <taxon>Metazoa</taxon>
        <taxon>Ecdysozoa</taxon>
        <taxon>Nematoda</taxon>
        <taxon>Chromadorea</taxon>
        <taxon>Rhabditida</taxon>
        <taxon>Tylenchina</taxon>
        <taxon>Cephalobomorpha</taxon>
        <taxon>Cephaloboidea</taxon>
        <taxon>Cephalobidae</taxon>
        <taxon>Acrobeloides</taxon>
    </lineage>
</organism>
<keyword evidence="1" id="KW-0175">Coiled coil</keyword>
<reference evidence="3" key="1">
    <citation type="submission" date="2022-11" db="UniProtKB">
        <authorList>
            <consortium name="WormBaseParasite"/>
        </authorList>
    </citation>
    <scope>IDENTIFICATION</scope>
</reference>
<dbReference type="AlphaFoldDB" id="A0A914E6D9"/>
<name>A0A914E6D9_9BILA</name>
<evidence type="ECO:0000313" key="3">
    <source>
        <dbReference type="WBParaSite" id="ACRNAN_scaffold5746.g9015.t1"/>
    </source>
</evidence>
<feature type="coiled-coil region" evidence="1">
    <location>
        <begin position="93"/>
        <end position="123"/>
    </location>
</feature>
<protein>
    <submittedName>
        <fullName evidence="3">P53 and DNA damage-regulated protein 1</fullName>
    </submittedName>
</protein>
<dbReference type="Proteomes" id="UP000887540">
    <property type="component" value="Unplaced"/>
</dbReference>
<keyword evidence="2" id="KW-1185">Reference proteome</keyword>
<sequence>MDGSGTPQPTLRDKAKDLNRLQYCPEVPRRDGSSDGFETTLSIARANLKCLGHETTIIEAHALVGRTLVNFDENQEVCIRILSCGKSPVFLPKNTYVAKLESLRDANEEISKKMNTIATTRQKLTKLSEEGEWVAGDLFFASPELDIYD</sequence>